<evidence type="ECO:0000259" key="1">
    <source>
        <dbReference type="Pfam" id="PF02371"/>
    </source>
</evidence>
<dbReference type="EMBL" id="CYPR01000132">
    <property type="protein sequence ID" value="CUH39341.1"/>
    <property type="molecule type" value="Genomic_DNA"/>
</dbReference>
<keyword evidence="3" id="KW-1185">Reference proteome</keyword>
<reference evidence="2 3" key="1">
    <citation type="submission" date="2015-09" db="EMBL/GenBank/DDBJ databases">
        <authorList>
            <person name="Jackson K.R."/>
            <person name="Lunt B.L."/>
            <person name="Fisher J.N.B."/>
            <person name="Gardner A.V."/>
            <person name="Bailey M.E."/>
            <person name="Deus L.M."/>
            <person name="Earl A.S."/>
            <person name="Gibby P.D."/>
            <person name="Hartmann K.A."/>
            <person name="Liu J.E."/>
            <person name="Manci A.M."/>
            <person name="Nielsen D.A."/>
            <person name="Solomon M.B."/>
            <person name="Breakwell D.P."/>
            <person name="Burnett S.H."/>
            <person name="Grose J.H."/>
        </authorList>
    </citation>
    <scope>NUCLEOTIDE SEQUENCE [LARGE SCALE GENOMIC DNA]</scope>
    <source>
        <strain evidence="2 3">CECT 7799</strain>
    </source>
</reference>
<accession>A0A0M7BAD4</accession>
<name>A0A0M7BAD4_9RHOB</name>
<protein>
    <submittedName>
        <fullName evidence="2">Transposase IS116/IS110/IS902 family protein</fullName>
    </submittedName>
</protein>
<dbReference type="PANTHER" id="PTHR33055">
    <property type="entry name" value="TRANSPOSASE FOR INSERTION SEQUENCE ELEMENT IS1111A"/>
    <property type="match status" value="1"/>
</dbReference>
<dbReference type="AlphaFoldDB" id="A0A0M7BAD4"/>
<dbReference type="GO" id="GO:0006313">
    <property type="term" value="P:DNA transposition"/>
    <property type="evidence" value="ECO:0007669"/>
    <property type="project" value="InterPro"/>
</dbReference>
<evidence type="ECO:0000313" key="3">
    <source>
        <dbReference type="Proteomes" id="UP000049455"/>
    </source>
</evidence>
<dbReference type="GO" id="GO:0004803">
    <property type="term" value="F:transposase activity"/>
    <property type="evidence" value="ECO:0007669"/>
    <property type="project" value="InterPro"/>
</dbReference>
<evidence type="ECO:0000313" key="2">
    <source>
        <dbReference type="EMBL" id="CUH39341.1"/>
    </source>
</evidence>
<dbReference type="GO" id="GO:0003677">
    <property type="term" value="F:DNA binding"/>
    <property type="evidence" value="ECO:0007669"/>
    <property type="project" value="InterPro"/>
</dbReference>
<dbReference type="InterPro" id="IPR047650">
    <property type="entry name" value="Transpos_IS110"/>
</dbReference>
<sequence>MTRQSGQWRGAAFIQGGRKFLRDALYMPALVAARHNPDLRQRYHAMIKAGKPAKVALTALMRKLIELANALVQQDRKWTPKPA</sequence>
<dbReference type="Pfam" id="PF02371">
    <property type="entry name" value="Transposase_20"/>
    <property type="match status" value="1"/>
</dbReference>
<dbReference type="InterPro" id="IPR003346">
    <property type="entry name" value="Transposase_20"/>
</dbReference>
<gene>
    <name evidence="2" type="ORF">JSE7799_02065</name>
</gene>
<proteinExistence type="predicted"/>
<dbReference type="PANTHER" id="PTHR33055:SF13">
    <property type="entry name" value="TRANSPOSASE"/>
    <property type="match status" value="1"/>
</dbReference>
<feature type="domain" description="Transposase IS116/IS110/IS902 C-terminal" evidence="1">
    <location>
        <begin position="2"/>
        <end position="44"/>
    </location>
</feature>
<dbReference type="Proteomes" id="UP000049455">
    <property type="component" value="Unassembled WGS sequence"/>
</dbReference>
<organism evidence="2 3">
    <name type="scientific">Jannaschia seosinensis</name>
    <dbReference type="NCBI Taxonomy" id="313367"/>
    <lineage>
        <taxon>Bacteria</taxon>
        <taxon>Pseudomonadati</taxon>
        <taxon>Pseudomonadota</taxon>
        <taxon>Alphaproteobacteria</taxon>
        <taxon>Rhodobacterales</taxon>
        <taxon>Roseobacteraceae</taxon>
        <taxon>Jannaschia</taxon>
    </lineage>
</organism>